<protein>
    <submittedName>
        <fullName evidence="3">Histidine kinase</fullName>
    </submittedName>
</protein>
<evidence type="ECO:0000256" key="1">
    <source>
        <dbReference type="PROSITE-ProRule" id="PRU00110"/>
    </source>
</evidence>
<dbReference type="GO" id="GO:0004672">
    <property type="term" value="F:protein kinase activity"/>
    <property type="evidence" value="ECO:0007669"/>
    <property type="project" value="UniProtKB-ARBA"/>
</dbReference>
<keyword evidence="4" id="KW-1185">Reference proteome</keyword>
<dbReference type="Gene3D" id="1.20.120.160">
    <property type="entry name" value="HPT domain"/>
    <property type="match status" value="1"/>
</dbReference>
<dbReference type="PROSITE" id="PS50894">
    <property type="entry name" value="HPT"/>
    <property type="match status" value="1"/>
</dbReference>
<dbReference type="InterPro" id="IPR008207">
    <property type="entry name" value="Sig_transdc_His_kin_Hpt_dom"/>
</dbReference>
<evidence type="ECO:0000313" key="3">
    <source>
        <dbReference type="EMBL" id="MTH30715.1"/>
    </source>
</evidence>
<dbReference type="OrthoDB" id="7478530at2"/>
<comment type="caution">
    <text evidence="1">Lacks conserved residue(s) required for the propagation of feature annotation.</text>
</comment>
<keyword evidence="3" id="KW-0418">Kinase</keyword>
<sequence>MALYYDLGSLYKEYDNDKELVLDCLQTFLDDSKKRLKKIENGIEEKEYSKVSKQINALLPSLRLLGIEQAIEEALMIENWTRDEGKTKEVKEIYKLFKLHVTNARKELKKNFEL</sequence>
<dbReference type="AlphaFoldDB" id="A0A7K1GP95"/>
<keyword evidence="3" id="KW-0808">Transferase</keyword>
<evidence type="ECO:0000259" key="2">
    <source>
        <dbReference type="PROSITE" id="PS50894"/>
    </source>
</evidence>
<gene>
    <name evidence="3" type="ORF">GJV77_12535</name>
</gene>
<dbReference type="RefSeq" id="WP_155036691.1">
    <property type="nucleotide sequence ID" value="NZ_JAYMMG010000025.1"/>
</dbReference>
<organism evidence="3 4">
    <name type="scientific">Myroides pelagicus</name>
    <dbReference type="NCBI Taxonomy" id="270914"/>
    <lineage>
        <taxon>Bacteria</taxon>
        <taxon>Pseudomonadati</taxon>
        <taxon>Bacteroidota</taxon>
        <taxon>Flavobacteriia</taxon>
        <taxon>Flavobacteriales</taxon>
        <taxon>Flavobacteriaceae</taxon>
        <taxon>Myroides</taxon>
    </lineage>
</organism>
<dbReference type="InterPro" id="IPR036641">
    <property type="entry name" value="HPT_dom_sf"/>
</dbReference>
<feature type="domain" description="HPt" evidence="2">
    <location>
        <begin position="17"/>
        <end position="111"/>
    </location>
</feature>
<evidence type="ECO:0000313" key="4">
    <source>
        <dbReference type="Proteomes" id="UP000488936"/>
    </source>
</evidence>
<dbReference type="Proteomes" id="UP000488936">
    <property type="component" value="Unassembled WGS sequence"/>
</dbReference>
<dbReference type="SUPFAM" id="SSF47226">
    <property type="entry name" value="Histidine-containing phosphotransfer domain, HPT domain"/>
    <property type="match status" value="1"/>
</dbReference>
<dbReference type="EMBL" id="WMJY01000037">
    <property type="protein sequence ID" value="MTH30715.1"/>
    <property type="molecule type" value="Genomic_DNA"/>
</dbReference>
<name>A0A7K1GP95_9FLAO</name>
<accession>A0A7K1GP95</accession>
<reference evidence="3 4" key="1">
    <citation type="journal article" date="2006" name="Int. J. Syst. Evol. Microbiol.">
        <title>Myroides pelagicus sp. nov., isolated from seawater in Thailand.</title>
        <authorList>
            <person name="Yoon J."/>
            <person name="Maneerat S."/>
            <person name="Kawai F."/>
            <person name="Yokota A."/>
        </authorList>
    </citation>
    <scope>NUCLEOTIDE SEQUENCE [LARGE SCALE GENOMIC DNA]</scope>
    <source>
        <strain evidence="3 4">SM1T</strain>
    </source>
</reference>
<proteinExistence type="predicted"/>
<dbReference type="GO" id="GO:0000160">
    <property type="term" value="P:phosphorelay signal transduction system"/>
    <property type="evidence" value="ECO:0007669"/>
    <property type="project" value="InterPro"/>
</dbReference>
<comment type="caution">
    <text evidence="3">The sequence shown here is derived from an EMBL/GenBank/DDBJ whole genome shotgun (WGS) entry which is preliminary data.</text>
</comment>